<dbReference type="PANTHER" id="PTHR11019">
    <property type="entry name" value="HTH-TYPE TRANSCRIPTIONAL REGULATOR NIMR"/>
    <property type="match status" value="1"/>
</dbReference>
<dbReference type="AlphaFoldDB" id="A0A176YZI9"/>
<dbReference type="Pfam" id="PF12833">
    <property type="entry name" value="HTH_18"/>
    <property type="match status" value="1"/>
</dbReference>
<dbReference type="Proteomes" id="UP000076959">
    <property type="component" value="Unassembled WGS sequence"/>
</dbReference>
<gene>
    <name evidence="4" type="ORF">AYJ54_06650</name>
</gene>
<name>A0A176YZI9_9BRAD</name>
<evidence type="ECO:0000259" key="3">
    <source>
        <dbReference type="PROSITE" id="PS01124"/>
    </source>
</evidence>
<dbReference type="STRING" id="1505087.AYJ54_06650"/>
<dbReference type="Gene3D" id="1.10.10.60">
    <property type="entry name" value="Homeodomain-like"/>
    <property type="match status" value="1"/>
</dbReference>
<evidence type="ECO:0000256" key="1">
    <source>
        <dbReference type="ARBA" id="ARBA00023015"/>
    </source>
</evidence>
<reference evidence="4 5" key="1">
    <citation type="submission" date="2016-03" db="EMBL/GenBank/DDBJ databases">
        <title>Draft Genome Sequence of the Strain BR 10245 (Bradyrhizobium sp.) isolated from nodules of Centrolobium paraense.</title>
        <authorList>
            <person name="Simoes-Araujo J.L.Sr."/>
            <person name="Barauna A.C."/>
            <person name="Silva K."/>
            <person name="Zilli J.E."/>
        </authorList>
    </citation>
    <scope>NUCLEOTIDE SEQUENCE [LARGE SCALE GENOMIC DNA]</scope>
    <source>
        <strain evidence="4 5">BR 10245</strain>
    </source>
</reference>
<accession>A0A176YZI9</accession>
<dbReference type="SMART" id="SM00342">
    <property type="entry name" value="HTH_ARAC"/>
    <property type="match status" value="1"/>
</dbReference>
<dbReference type="InterPro" id="IPR011051">
    <property type="entry name" value="RmlC_Cupin_sf"/>
</dbReference>
<keyword evidence="5" id="KW-1185">Reference proteome</keyword>
<dbReference type="GO" id="GO:0043565">
    <property type="term" value="F:sequence-specific DNA binding"/>
    <property type="evidence" value="ECO:0007669"/>
    <property type="project" value="InterPro"/>
</dbReference>
<dbReference type="PANTHER" id="PTHR11019:SF199">
    <property type="entry name" value="HTH-TYPE TRANSCRIPTIONAL REGULATOR NIMR"/>
    <property type="match status" value="1"/>
</dbReference>
<evidence type="ECO:0000256" key="2">
    <source>
        <dbReference type="ARBA" id="ARBA00023163"/>
    </source>
</evidence>
<proteinExistence type="predicted"/>
<evidence type="ECO:0000313" key="5">
    <source>
        <dbReference type="Proteomes" id="UP000076959"/>
    </source>
</evidence>
<protein>
    <recommendedName>
        <fullName evidence="3">HTH araC/xylS-type domain-containing protein</fullName>
    </recommendedName>
</protein>
<evidence type="ECO:0000313" key="4">
    <source>
        <dbReference type="EMBL" id="OAF12319.1"/>
    </source>
</evidence>
<sequence length="240" mass="25838">MKSTYPRGAKLCAQPQDAQLILVTAGAIEIHTGAGRWVVTPGLGLWMPLRTCHAVTTLSRVEMLVLSSSDPAGLRGGPGEYGRVFALHVTDLLRELVLELSKISPQSARATILAGLVMLELKEMPDAATFLPWPKGLVACAAADIALSDMLGVLEIDELAAGVSRSGRALSRLFLAETGLSFQAWRRRARIVAAARRLSYTSSIPSVAAEFGYESNSAFCDAFHKEIGVAPNEFLKLYLR</sequence>
<dbReference type="GO" id="GO:0003700">
    <property type="term" value="F:DNA-binding transcription factor activity"/>
    <property type="evidence" value="ECO:0007669"/>
    <property type="project" value="InterPro"/>
</dbReference>
<dbReference type="SUPFAM" id="SSF46689">
    <property type="entry name" value="Homeodomain-like"/>
    <property type="match status" value="1"/>
</dbReference>
<organism evidence="4 5">
    <name type="scientific">Bradyrhizobium centrolobii</name>
    <dbReference type="NCBI Taxonomy" id="1505087"/>
    <lineage>
        <taxon>Bacteria</taxon>
        <taxon>Pseudomonadati</taxon>
        <taxon>Pseudomonadota</taxon>
        <taxon>Alphaproteobacteria</taxon>
        <taxon>Hyphomicrobiales</taxon>
        <taxon>Nitrobacteraceae</taxon>
        <taxon>Bradyrhizobium</taxon>
    </lineage>
</organism>
<dbReference type="InterPro" id="IPR018060">
    <property type="entry name" value="HTH_AraC"/>
</dbReference>
<keyword evidence="1" id="KW-0805">Transcription regulation</keyword>
<dbReference type="InterPro" id="IPR009057">
    <property type="entry name" value="Homeodomain-like_sf"/>
</dbReference>
<dbReference type="SUPFAM" id="SSF51182">
    <property type="entry name" value="RmlC-like cupins"/>
    <property type="match status" value="1"/>
</dbReference>
<dbReference type="PROSITE" id="PS01124">
    <property type="entry name" value="HTH_ARAC_FAMILY_2"/>
    <property type="match status" value="1"/>
</dbReference>
<comment type="caution">
    <text evidence="4">The sequence shown here is derived from an EMBL/GenBank/DDBJ whole genome shotgun (WGS) entry which is preliminary data.</text>
</comment>
<dbReference type="EMBL" id="LUUB01000041">
    <property type="protein sequence ID" value="OAF12319.1"/>
    <property type="molecule type" value="Genomic_DNA"/>
</dbReference>
<feature type="domain" description="HTH araC/xylS-type" evidence="3">
    <location>
        <begin position="135"/>
        <end position="237"/>
    </location>
</feature>
<keyword evidence="2" id="KW-0804">Transcription</keyword>